<gene>
    <name evidence="8" type="primary">ERF3A</name>
    <name evidence="8" type="ORF">NBO_8g0025</name>
</gene>
<reference evidence="8 9" key="1">
    <citation type="journal article" date="2013" name="BMC Genomics">
        <title>Comparative genomics of parasitic silkworm microsporidia reveal an association between genome expansion and host adaptation.</title>
        <authorList>
            <person name="Pan G."/>
            <person name="Xu J."/>
            <person name="Li T."/>
            <person name="Xia Q."/>
            <person name="Liu S.L."/>
            <person name="Zhang G."/>
            <person name="Li S."/>
            <person name="Li C."/>
            <person name="Liu H."/>
            <person name="Yang L."/>
            <person name="Liu T."/>
            <person name="Zhang X."/>
            <person name="Wu Z."/>
            <person name="Fan W."/>
            <person name="Dang X."/>
            <person name="Xiang H."/>
            <person name="Tao M."/>
            <person name="Li Y."/>
            <person name="Hu J."/>
            <person name="Li Z."/>
            <person name="Lin L."/>
            <person name="Luo J."/>
            <person name="Geng L."/>
            <person name="Wang L."/>
            <person name="Long M."/>
            <person name="Wan Y."/>
            <person name="He N."/>
            <person name="Zhang Z."/>
            <person name="Lu C."/>
            <person name="Keeling P.J."/>
            <person name="Wang J."/>
            <person name="Xiang Z."/>
            <person name="Zhou Z."/>
        </authorList>
    </citation>
    <scope>NUCLEOTIDE SEQUENCE [LARGE SCALE GENOMIC DNA]</scope>
    <source>
        <strain evidence="9">CQ1 / CVCC 102059</strain>
    </source>
</reference>
<feature type="domain" description="Tr-type G" evidence="7">
    <location>
        <begin position="11"/>
        <end position="264"/>
    </location>
</feature>
<dbReference type="Proteomes" id="UP000016927">
    <property type="component" value="Unassembled WGS sequence"/>
</dbReference>
<keyword evidence="5" id="KW-0342">GTP-binding</keyword>
<dbReference type="Gene3D" id="3.40.50.300">
    <property type="entry name" value="P-loop containing nucleotide triphosphate hydrolases"/>
    <property type="match status" value="1"/>
</dbReference>
<evidence type="ECO:0000256" key="6">
    <source>
        <dbReference type="SAM" id="MobiDB-lite"/>
    </source>
</evidence>
<dbReference type="SUPFAM" id="SSF50447">
    <property type="entry name" value="Translation proteins"/>
    <property type="match status" value="1"/>
</dbReference>
<evidence type="ECO:0000313" key="8">
    <source>
        <dbReference type="EMBL" id="EOB15161.1"/>
    </source>
</evidence>
<evidence type="ECO:0000256" key="3">
    <source>
        <dbReference type="ARBA" id="ARBA00022768"/>
    </source>
</evidence>
<keyword evidence="2" id="KW-0547">Nucleotide-binding</keyword>
<proteinExistence type="inferred from homology"/>
<comment type="similarity">
    <text evidence="1">Belongs to the TRAFAC class translation factor GTPase superfamily. Classic translation factor GTPase family. EF-Tu/EF-1A subfamily.</text>
</comment>
<dbReference type="InterPro" id="IPR027417">
    <property type="entry name" value="P-loop_NTPase"/>
</dbReference>
<evidence type="ECO:0000256" key="1">
    <source>
        <dbReference type="ARBA" id="ARBA00007249"/>
    </source>
</evidence>
<keyword evidence="3" id="KW-0251">Elongation factor</keyword>
<dbReference type="Gene3D" id="2.40.30.10">
    <property type="entry name" value="Translation factors"/>
    <property type="match status" value="2"/>
</dbReference>
<dbReference type="PANTHER" id="PTHR23115">
    <property type="entry name" value="TRANSLATION FACTOR"/>
    <property type="match status" value="1"/>
</dbReference>
<feature type="region of interest" description="Disordered" evidence="6">
    <location>
        <begin position="215"/>
        <end position="240"/>
    </location>
</feature>
<dbReference type="InterPro" id="IPR050100">
    <property type="entry name" value="TRAFAC_GTPase_members"/>
</dbReference>
<name>R0KW77_NOSB1</name>
<dbReference type="GO" id="GO:0003746">
    <property type="term" value="F:translation elongation factor activity"/>
    <property type="evidence" value="ECO:0007669"/>
    <property type="project" value="UniProtKB-KW"/>
</dbReference>
<dbReference type="InterPro" id="IPR009000">
    <property type="entry name" value="Transl_B-barrel_sf"/>
</dbReference>
<dbReference type="GO" id="GO:0005525">
    <property type="term" value="F:GTP binding"/>
    <property type="evidence" value="ECO:0007669"/>
    <property type="project" value="UniProtKB-KW"/>
</dbReference>
<dbReference type="SUPFAM" id="SSF50465">
    <property type="entry name" value="EF-Tu/eEF-1alpha/eIF2-gamma C-terminal domain"/>
    <property type="match status" value="1"/>
</dbReference>
<dbReference type="EMBL" id="KB908916">
    <property type="protein sequence ID" value="EOB15161.1"/>
    <property type="molecule type" value="Genomic_DNA"/>
</dbReference>
<dbReference type="Pfam" id="PF00009">
    <property type="entry name" value="GTP_EFTU"/>
    <property type="match status" value="1"/>
</dbReference>
<evidence type="ECO:0000256" key="5">
    <source>
        <dbReference type="ARBA" id="ARBA00023134"/>
    </source>
</evidence>
<dbReference type="PROSITE" id="PS51722">
    <property type="entry name" value="G_TR_2"/>
    <property type="match status" value="1"/>
</dbReference>
<feature type="compositionally biased region" description="Gly residues" evidence="6">
    <location>
        <begin position="215"/>
        <end position="231"/>
    </location>
</feature>
<dbReference type="VEuPathDB" id="MicrosporidiaDB:NBO_8g0025"/>
<keyword evidence="4" id="KW-0648">Protein biosynthesis</keyword>
<dbReference type="OMA" id="IERYEEC"/>
<dbReference type="InterPro" id="IPR004160">
    <property type="entry name" value="Transl_elong_EFTu/EF1A_C"/>
</dbReference>
<dbReference type="STRING" id="578461.R0KW77"/>
<keyword evidence="9" id="KW-1185">Reference proteome</keyword>
<evidence type="ECO:0000313" key="9">
    <source>
        <dbReference type="Proteomes" id="UP000016927"/>
    </source>
</evidence>
<dbReference type="GO" id="GO:0003924">
    <property type="term" value="F:GTPase activity"/>
    <property type="evidence" value="ECO:0007669"/>
    <property type="project" value="InterPro"/>
</dbReference>
<organism evidence="8 9">
    <name type="scientific">Nosema bombycis (strain CQ1 / CVCC 102059)</name>
    <name type="common">Microsporidian parasite</name>
    <name type="synonym">Pebrine of silkworm</name>
    <dbReference type="NCBI Taxonomy" id="578461"/>
    <lineage>
        <taxon>Eukaryota</taxon>
        <taxon>Fungi</taxon>
        <taxon>Fungi incertae sedis</taxon>
        <taxon>Microsporidia</taxon>
        <taxon>Nosematidae</taxon>
        <taxon>Nosema</taxon>
    </lineage>
</organism>
<sequence>MDLGSLRISKKENVNIVFVGHVDAGKSTICGQILVLQGIVDKRTIDKYKVASKESGRESWYLSWCLDTNPEEREKGKTTEVGSACFELKNRKINILDAPGHKQYVFEMISGANSADIGVLVVSARISEFEAGFEKGGQTREHILLMKSSPIQKLIVLVNKMDDPSVNWNENRFLEIKKKITNYVKNLFPVPDFIPISGITGENLNCNKEYGGSNGGSNGGSENGGSNGKEGGNNLPNLIPNNSSPWYKGPSFFDLLDNIQLKPKDLLNLDITILENSKLTGSSYVYGLINCGVLKKDITLKHIPSELLLNVNSILDLDDNDQEEFYPGDSVKIKFKNCDLDEVEIGHRLVNLDNNSFKSSNLFTCGLNILDSNGLICVGFTCMLHLGIVKIQCKIKELRKASEPNKKIRFVRTGDKALALIETENKVVLSEKKERFSIRIADKTLAVGVVRNVR</sequence>
<dbReference type="Pfam" id="PF03143">
    <property type="entry name" value="GTP_EFTU_D3"/>
    <property type="match status" value="1"/>
</dbReference>
<dbReference type="SUPFAM" id="SSF52540">
    <property type="entry name" value="P-loop containing nucleoside triphosphate hydrolases"/>
    <property type="match status" value="1"/>
</dbReference>
<protein>
    <submittedName>
        <fullName evidence="8">Eukaryotic peptide chain release factor GTP-binding subunit ERF3A</fullName>
    </submittedName>
</protein>
<dbReference type="OrthoDB" id="342024at2759"/>
<evidence type="ECO:0000256" key="4">
    <source>
        <dbReference type="ARBA" id="ARBA00022917"/>
    </source>
</evidence>
<evidence type="ECO:0000256" key="2">
    <source>
        <dbReference type="ARBA" id="ARBA00022741"/>
    </source>
</evidence>
<dbReference type="InterPro" id="IPR009001">
    <property type="entry name" value="Transl_elong_EF1A/Init_IF2_C"/>
</dbReference>
<dbReference type="InterPro" id="IPR000795">
    <property type="entry name" value="T_Tr_GTP-bd_dom"/>
</dbReference>
<evidence type="ECO:0000259" key="7">
    <source>
        <dbReference type="PROSITE" id="PS51722"/>
    </source>
</evidence>
<dbReference type="CDD" id="cd01883">
    <property type="entry name" value="EF1_alpha"/>
    <property type="match status" value="1"/>
</dbReference>
<dbReference type="HOGENOM" id="CLU_007265_3_8_1"/>
<dbReference type="PRINTS" id="PR00315">
    <property type="entry name" value="ELONGATNFCT"/>
</dbReference>
<dbReference type="AlphaFoldDB" id="R0KW77"/>
<accession>R0KW77</accession>